<dbReference type="AlphaFoldDB" id="A0A4U1BB14"/>
<dbReference type="Gene3D" id="3.10.180.10">
    <property type="entry name" value="2,3-Dihydroxybiphenyl 1,2-Dioxygenase, domain 1"/>
    <property type="match status" value="1"/>
</dbReference>
<dbReference type="PANTHER" id="PTHR33993:SF2">
    <property type="entry name" value="VOC DOMAIN-CONTAINING PROTEIN"/>
    <property type="match status" value="1"/>
</dbReference>
<feature type="domain" description="Glyoxalase-like" evidence="1">
    <location>
        <begin position="12"/>
        <end position="118"/>
    </location>
</feature>
<organism evidence="2 3">
    <name type="scientific">Ferrimonas sediminicola</name>
    <dbReference type="NCBI Taxonomy" id="2569538"/>
    <lineage>
        <taxon>Bacteria</taxon>
        <taxon>Pseudomonadati</taxon>
        <taxon>Pseudomonadota</taxon>
        <taxon>Gammaproteobacteria</taxon>
        <taxon>Alteromonadales</taxon>
        <taxon>Ferrimonadaceae</taxon>
        <taxon>Ferrimonas</taxon>
    </lineage>
</organism>
<dbReference type="Proteomes" id="UP000305674">
    <property type="component" value="Unassembled WGS sequence"/>
</dbReference>
<evidence type="ECO:0000313" key="2">
    <source>
        <dbReference type="EMBL" id="TKB47358.1"/>
    </source>
</evidence>
<dbReference type="CDD" id="cd07247">
    <property type="entry name" value="SgaA_N_like"/>
    <property type="match status" value="1"/>
</dbReference>
<dbReference type="EMBL" id="SWCI01000014">
    <property type="protein sequence ID" value="TKB47358.1"/>
    <property type="molecule type" value="Genomic_DNA"/>
</dbReference>
<proteinExistence type="predicted"/>
<evidence type="ECO:0000313" key="3">
    <source>
        <dbReference type="Proteomes" id="UP000305674"/>
    </source>
</evidence>
<dbReference type="OrthoDB" id="8776491at2"/>
<protein>
    <submittedName>
        <fullName evidence="2">VOC family protein</fullName>
    </submittedName>
</protein>
<dbReference type="Pfam" id="PF18029">
    <property type="entry name" value="Glyoxalase_6"/>
    <property type="match status" value="1"/>
</dbReference>
<dbReference type="PANTHER" id="PTHR33993">
    <property type="entry name" value="GLYOXALASE-RELATED"/>
    <property type="match status" value="1"/>
</dbReference>
<dbReference type="InterPro" id="IPR029068">
    <property type="entry name" value="Glyas_Bleomycin-R_OHBP_Dase"/>
</dbReference>
<name>A0A4U1BB14_9GAMM</name>
<sequence length="129" mass="14006">MSDFNTIYNRAVWFDIPVANLDRAAAFYSKVLGIGVTLDEVEGRRFAVLEHELGNGGCLVVDEIRVSSQQGILIYLNVDGRIGEAVEQVTNMGGTVLQGVHSLGPYGFRALILDSEGNCLALHAQRRGV</sequence>
<dbReference type="RefSeq" id="WP_136854314.1">
    <property type="nucleotide sequence ID" value="NZ_SWCI01000014.1"/>
</dbReference>
<reference evidence="2 3" key="1">
    <citation type="submission" date="2019-04" db="EMBL/GenBank/DDBJ databases">
        <authorList>
            <person name="Hwang J.C."/>
        </authorList>
    </citation>
    <scope>NUCLEOTIDE SEQUENCE [LARGE SCALE GENOMIC DNA]</scope>
    <source>
        <strain evidence="2 3">IMCC35001</strain>
    </source>
</reference>
<gene>
    <name evidence="2" type="ORF">FCL40_16035</name>
</gene>
<keyword evidence="3" id="KW-1185">Reference proteome</keyword>
<evidence type="ECO:0000259" key="1">
    <source>
        <dbReference type="Pfam" id="PF18029"/>
    </source>
</evidence>
<dbReference type="InterPro" id="IPR052164">
    <property type="entry name" value="Anthracycline_SecMetBiosynth"/>
</dbReference>
<dbReference type="InterPro" id="IPR041581">
    <property type="entry name" value="Glyoxalase_6"/>
</dbReference>
<dbReference type="SUPFAM" id="SSF54593">
    <property type="entry name" value="Glyoxalase/Bleomycin resistance protein/Dihydroxybiphenyl dioxygenase"/>
    <property type="match status" value="1"/>
</dbReference>
<comment type="caution">
    <text evidence="2">The sequence shown here is derived from an EMBL/GenBank/DDBJ whole genome shotgun (WGS) entry which is preliminary data.</text>
</comment>
<accession>A0A4U1BB14</accession>